<dbReference type="RefSeq" id="WP_199870413.1">
    <property type="nucleotide sequence ID" value="NZ_JAAGPU010000025.1"/>
</dbReference>
<protein>
    <submittedName>
        <fullName evidence="2">Transposase family protein</fullName>
    </submittedName>
</protein>
<dbReference type="InterPro" id="IPR036397">
    <property type="entry name" value="RNaseH_sf"/>
</dbReference>
<reference evidence="2 3" key="1">
    <citation type="submission" date="2020-02" db="EMBL/GenBank/DDBJ databases">
        <title>Genome assembly of a novel Clostridium senegalense strain.</title>
        <authorList>
            <person name="Gupta T.B."/>
            <person name="Jauregui R."/>
            <person name="Maclean P."/>
            <person name="Nawarathana A."/>
            <person name="Brightwell G."/>
        </authorList>
    </citation>
    <scope>NUCLEOTIDE SEQUENCE [LARGE SCALE GENOMIC DNA]</scope>
    <source>
        <strain evidence="2 3">AGRFS4</strain>
    </source>
</reference>
<evidence type="ECO:0000313" key="3">
    <source>
        <dbReference type="Proteomes" id="UP000481872"/>
    </source>
</evidence>
<feature type="domain" description="Integrase catalytic" evidence="1">
    <location>
        <begin position="1"/>
        <end position="101"/>
    </location>
</feature>
<evidence type="ECO:0000313" key="2">
    <source>
        <dbReference type="EMBL" id="NEU05713.1"/>
    </source>
</evidence>
<dbReference type="Gene3D" id="3.30.420.10">
    <property type="entry name" value="Ribonuclease H-like superfamily/Ribonuclease H"/>
    <property type="match status" value="1"/>
</dbReference>
<accession>A0A6M0H6T9</accession>
<dbReference type="EMBL" id="JAAGPU010000025">
    <property type="protein sequence ID" value="NEU05713.1"/>
    <property type="molecule type" value="Genomic_DNA"/>
</dbReference>
<dbReference type="InterPro" id="IPR012337">
    <property type="entry name" value="RNaseH-like_sf"/>
</dbReference>
<sequence length="104" mass="12188">MANGLVIPTDNGSQFISGIFEKSCLDENVIHERIPVKSPNYNAFIESYHRYLQDECLTGSIYWSLDDIRNNINDFVYRYNNERIHSSIGYVTPHEYYLKNLMCV</sequence>
<dbReference type="GO" id="GO:0015074">
    <property type="term" value="P:DNA integration"/>
    <property type="evidence" value="ECO:0007669"/>
    <property type="project" value="InterPro"/>
</dbReference>
<keyword evidence="3" id="KW-1185">Reference proteome</keyword>
<dbReference type="AlphaFoldDB" id="A0A6M0H6T9"/>
<name>A0A6M0H6T9_9CLOT</name>
<dbReference type="Proteomes" id="UP000481872">
    <property type="component" value="Unassembled WGS sequence"/>
</dbReference>
<dbReference type="InterPro" id="IPR001584">
    <property type="entry name" value="Integrase_cat-core"/>
</dbReference>
<dbReference type="PROSITE" id="PS50994">
    <property type="entry name" value="INTEGRASE"/>
    <property type="match status" value="1"/>
</dbReference>
<comment type="caution">
    <text evidence="2">The sequence shown here is derived from an EMBL/GenBank/DDBJ whole genome shotgun (WGS) entry which is preliminary data.</text>
</comment>
<dbReference type="PANTHER" id="PTHR47515">
    <property type="entry name" value="LOW CALCIUM RESPONSE LOCUS PROTEIN T"/>
    <property type="match status" value="1"/>
</dbReference>
<proteinExistence type="predicted"/>
<organism evidence="2 3">
    <name type="scientific">Clostridium senegalense</name>
    <dbReference type="NCBI Taxonomy" id="1465809"/>
    <lineage>
        <taxon>Bacteria</taxon>
        <taxon>Bacillati</taxon>
        <taxon>Bacillota</taxon>
        <taxon>Clostridia</taxon>
        <taxon>Eubacteriales</taxon>
        <taxon>Clostridiaceae</taxon>
        <taxon>Clostridium</taxon>
    </lineage>
</organism>
<dbReference type="SUPFAM" id="SSF53098">
    <property type="entry name" value="Ribonuclease H-like"/>
    <property type="match status" value="1"/>
</dbReference>
<dbReference type="Pfam" id="PF13683">
    <property type="entry name" value="rve_3"/>
    <property type="match status" value="1"/>
</dbReference>
<gene>
    <name evidence="2" type="ORF">G3M99_12820</name>
</gene>
<evidence type="ECO:0000259" key="1">
    <source>
        <dbReference type="PROSITE" id="PS50994"/>
    </source>
</evidence>
<dbReference type="GO" id="GO:0003676">
    <property type="term" value="F:nucleic acid binding"/>
    <property type="evidence" value="ECO:0007669"/>
    <property type="project" value="InterPro"/>
</dbReference>
<dbReference type="PANTHER" id="PTHR47515:SF1">
    <property type="entry name" value="BLR2054 PROTEIN"/>
    <property type="match status" value="1"/>
</dbReference>